<proteinExistence type="predicted"/>
<protein>
    <submittedName>
        <fullName evidence="1">Uncharacterized protein</fullName>
    </submittedName>
</protein>
<reference evidence="1" key="1">
    <citation type="submission" date="2014-09" db="EMBL/GenBank/DDBJ databases">
        <authorList>
            <person name="Magalhaes I.L.F."/>
            <person name="Oliveira U."/>
            <person name="Santos F.R."/>
            <person name="Vidigal T.H.D.A."/>
            <person name="Brescovit A.D."/>
            <person name="Santos A.J."/>
        </authorList>
    </citation>
    <scope>NUCLEOTIDE SEQUENCE</scope>
    <source>
        <tissue evidence="1">Shoot tissue taken approximately 20 cm above the soil surface</tissue>
    </source>
</reference>
<dbReference type="EMBL" id="GBRH01236057">
    <property type="protein sequence ID" value="JAD61838.1"/>
    <property type="molecule type" value="Transcribed_RNA"/>
</dbReference>
<sequence length="28" mass="3300">MARAYVIPKRELLNTTHFLSFASSVKRY</sequence>
<accession>A0A0A9BI52</accession>
<evidence type="ECO:0000313" key="1">
    <source>
        <dbReference type="EMBL" id="JAD61838.1"/>
    </source>
</evidence>
<organism evidence="1">
    <name type="scientific">Arundo donax</name>
    <name type="common">Giant reed</name>
    <name type="synonym">Donax arundinaceus</name>
    <dbReference type="NCBI Taxonomy" id="35708"/>
    <lineage>
        <taxon>Eukaryota</taxon>
        <taxon>Viridiplantae</taxon>
        <taxon>Streptophyta</taxon>
        <taxon>Embryophyta</taxon>
        <taxon>Tracheophyta</taxon>
        <taxon>Spermatophyta</taxon>
        <taxon>Magnoliopsida</taxon>
        <taxon>Liliopsida</taxon>
        <taxon>Poales</taxon>
        <taxon>Poaceae</taxon>
        <taxon>PACMAD clade</taxon>
        <taxon>Arundinoideae</taxon>
        <taxon>Arundineae</taxon>
        <taxon>Arundo</taxon>
    </lineage>
</organism>
<dbReference type="AlphaFoldDB" id="A0A0A9BI52"/>
<reference evidence="1" key="2">
    <citation type="journal article" date="2015" name="Data Brief">
        <title>Shoot transcriptome of the giant reed, Arundo donax.</title>
        <authorList>
            <person name="Barrero R.A."/>
            <person name="Guerrero F.D."/>
            <person name="Moolhuijzen P."/>
            <person name="Goolsby J.A."/>
            <person name="Tidwell J."/>
            <person name="Bellgard S.E."/>
            <person name="Bellgard M.I."/>
        </authorList>
    </citation>
    <scope>NUCLEOTIDE SEQUENCE</scope>
    <source>
        <tissue evidence="1">Shoot tissue taken approximately 20 cm above the soil surface</tissue>
    </source>
</reference>
<name>A0A0A9BI52_ARUDO</name>